<keyword evidence="3 7" id="KW-0288">FMN</keyword>
<dbReference type="InterPro" id="IPR013785">
    <property type="entry name" value="Aldolase_TIM"/>
</dbReference>
<feature type="binding site" evidence="7">
    <location>
        <position position="168"/>
    </location>
    <ligand>
        <name>glyoxylate</name>
        <dbReference type="ChEBI" id="CHEBI:36655"/>
    </ligand>
</feature>
<evidence type="ECO:0000256" key="6">
    <source>
        <dbReference type="PIRSR" id="PIRSR000138-1"/>
    </source>
</evidence>
<accession>A1VQD5</accession>
<gene>
    <name evidence="9" type="ordered locus">Pnap_2560</name>
</gene>
<evidence type="ECO:0000259" key="8">
    <source>
        <dbReference type="PROSITE" id="PS51349"/>
    </source>
</evidence>
<proteinExistence type="inferred from homology"/>
<dbReference type="PIRSF" id="PIRSF000138">
    <property type="entry name" value="Al-hdrx_acd_dh"/>
    <property type="match status" value="1"/>
</dbReference>
<dbReference type="InterPro" id="IPR012133">
    <property type="entry name" value="Alpha-hydoxy_acid_DH_FMN"/>
</dbReference>
<feature type="binding site" evidence="7">
    <location>
        <position position="295"/>
    </location>
    <ligand>
        <name>glyoxylate</name>
        <dbReference type="ChEBI" id="CHEBI:36655"/>
    </ligand>
</feature>
<dbReference type="EMBL" id="CP000529">
    <property type="protein sequence ID" value="ABM37863.1"/>
    <property type="molecule type" value="Genomic_DNA"/>
</dbReference>
<dbReference type="InterPro" id="IPR037396">
    <property type="entry name" value="FMN_HAD"/>
</dbReference>
<evidence type="ECO:0000256" key="1">
    <source>
        <dbReference type="ARBA" id="ARBA00001917"/>
    </source>
</evidence>
<feature type="active site" description="Proton acceptor" evidence="6">
    <location>
        <position position="292"/>
    </location>
</feature>
<dbReference type="PANTHER" id="PTHR10578:SF107">
    <property type="entry name" value="2-HYDROXYACID OXIDASE 1"/>
    <property type="match status" value="1"/>
</dbReference>
<feature type="binding site" evidence="7">
    <location>
        <position position="58"/>
    </location>
    <ligand>
        <name>glyoxylate</name>
        <dbReference type="ChEBI" id="CHEBI:36655"/>
    </ligand>
</feature>
<keyword evidence="10" id="KW-1185">Reference proteome</keyword>
<dbReference type="KEGG" id="pna:Pnap_2560"/>
<dbReference type="GO" id="GO:0010181">
    <property type="term" value="F:FMN binding"/>
    <property type="evidence" value="ECO:0007669"/>
    <property type="project" value="InterPro"/>
</dbReference>
<dbReference type="eggNOG" id="COG1304">
    <property type="taxonomic scope" value="Bacteria"/>
</dbReference>
<sequence>MSAAPGRPKQARTAAREGEGIPVVAAPLSVEQIPAGVVTLADHEAHARSRLDDNAWAYFSGGAGDEITLRANCSAWSERLLHPRVLQPLAGGHTRIELLGRTLAHPVFLAPVAYQRMAHAGGEVASAYAASALGAGMVLSTQASMPLETVAQAIAGDPQRGPLWFQLYIQPDRGFTRELVQRAEQAGYEALVLTVDAPASGARDRERRANFHLPAHVSAVNLAGLAPPPQVALQPGQSALFDGLLVNTPTWDDVAWLQSITRLPVLLKGILHPGDARQAAVLQVAGIIASNHGGRTLDTAPATASVLPRIVQAVAGELPVLVDGGIRRGTDILKAMALGASAVLVGRPYIHGLANAGALGVAHVLRLLRDELEIAMALCGCRTLAQATPEILFKPD</sequence>
<feature type="binding site" evidence="7">
    <location>
        <position position="268"/>
    </location>
    <ligand>
        <name>FMN</name>
        <dbReference type="ChEBI" id="CHEBI:58210"/>
    </ligand>
</feature>
<comment type="cofactor">
    <cofactor evidence="1">
        <name>FMN</name>
        <dbReference type="ChEBI" id="CHEBI:58210"/>
    </cofactor>
</comment>
<dbReference type="InterPro" id="IPR000262">
    <property type="entry name" value="FMN-dep_DH"/>
</dbReference>
<dbReference type="GO" id="GO:0016614">
    <property type="term" value="F:oxidoreductase activity, acting on CH-OH group of donors"/>
    <property type="evidence" value="ECO:0007669"/>
    <property type="project" value="UniProtKB-ARBA"/>
</dbReference>
<dbReference type="PANTHER" id="PTHR10578">
    <property type="entry name" value="S -2-HYDROXY-ACID OXIDASE-RELATED"/>
    <property type="match status" value="1"/>
</dbReference>
<dbReference type="RefSeq" id="WP_011801941.1">
    <property type="nucleotide sequence ID" value="NC_008781.1"/>
</dbReference>
<keyword evidence="2 7" id="KW-0285">Flavoprotein</keyword>
<dbReference type="CDD" id="cd02809">
    <property type="entry name" value="alpha_hydroxyacid_oxid_FMN"/>
    <property type="match status" value="1"/>
</dbReference>
<evidence type="ECO:0000256" key="2">
    <source>
        <dbReference type="ARBA" id="ARBA00022630"/>
    </source>
</evidence>
<evidence type="ECO:0000256" key="5">
    <source>
        <dbReference type="ARBA" id="ARBA00024042"/>
    </source>
</evidence>
<dbReference type="SUPFAM" id="SSF51395">
    <property type="entry name" value="FMN-linked oxidoreductases"/>
    <property type="match status" value="1"/>
</dbReference>
<dbReference type="OrthoDB" id="9770452at2"/>
<feature type="binding site" evidence="7">
    <location>
        <position position="203"/>
    </location>
    <ligand>
        <name>glyoxylate</name>
        <dbReference type="ChEBI" id="CHEBI:36655"/>
    </ligand>
</feature>
<dbReference type="Pfam" id="PF01070">
    <property type="entry name" value="FMN_dh"/>
    <property type="match status" value="1"/>
</dbReference>
<dbReference type="FunFam" id="3.20.20.70:FF:000029">
    <property type="entry name" value="L-lactate dehydrogenase"/>
    <property type="match status" value="1"/>
</dbReference>
<evidence type="ECO:0000313" key="10">
    <source>
        <dbReference type="Proteomes" id="UP000000644"/>
    </source>
</evidence>
<keyword evidence="4" id="KW-0560">Oxidoreductase</keyword>
<dbReference type="Proteomes" id="UP000000644">
    <property type="component" value="Chromosome"/>
</dbReference>
<reference evidence="10" key="1">
    <citation type="journal article" date="2009" name="Environ. Microbiol.">
        <title>The genome of Polaromonas naphthalenivorans strain CJ2, isolated from coal tar-contaminated sediment, reveals physiological and metabolic versatility and evolution through extensive horizontal gene transfer.</title>
        <authorList>
            <person name="Yagi J.M."/>
            <person name="Sims D."/>
            <person name="Brettin T."/>
            <person name="Bruce D."/>
            <person name="Madsen E.L."/>
        </authorList>
    </citation>
    <scope>NUCLEOTIDE SEQUENCE [LARGE SCALE GENOMIC DNA]</scope>
    <source>
        <strain evidence="10">CJ2</strain>
    </source>
</reference>
<organism evidence="9 10">
    <name type="scientific">Polaromonas naphthalenivorans (strain CJ2)</name>
    <dbReference type="NCBI Taxonomy" id="365044"/>
    <lineage>
        <taxon>Bacteria</taxon>
        <taxon>Pseudomonadati</taxon>
        <taxon>Pseudomonadota</taxon>
        <taxon>Betaproteobacteria</taxon>
        <taxon>Burkholderiales</taxon>
        <taxon>Comamonadaceae</taxon>
        <taxon>Polaromonas</taxon>
    </lineage>
</organism>
<dbReference type="PROSITE" id="PS51349">
    <property type="entry name" value="FMN_HYDROXY_ACID_DH_2"/>
    <property type="match status" value="1"/>
</dbReference>
<feature type="binding site" evidence="7">
    <location>
        <begin position="346"/>
        <end position="347"/>
    </location>
    <ligand>
        <name>FMN</name>
        <dbReference type="ChEBI" id="CHEBI:58210"/>
    </ligand>
</feature>
<dbReference type="STRING" id="365044.Pnap_2560"/>
<dbReference type="HOGENOM" id="CLU_020639_0_0_4"/>
<comment type="similarity">
    <text evidence="5">Belongs to the FMN-dependent alpha-hydroxy acid dehydrogenase family.</text>
</comment>
<feature type="binding site" evidence="7">
    <location>
        <position position="166"/>
    </location>
    <ligand>
        <name>FMN</name>
        <dbReference type="ChEBI" id="CHEBI:58210"/>
    </ligand>
</feature>
<evidence type="ECO:0000256" key="4">
    <source>
        <dbReference type="ARBA" id="ARBA00023002"/>
    </source>
</evidence>
<feature type="binding site" evidence="7">
    <location>
        <position position="194"/>
    </location>
    <ligand>
        <name>FMN</name>
        <dbReference type="ChEBI" id="CHEBI:58210"/>
    </ligand>
</feature>
<feature type="binding site" evidence="7">
    <location>
        <begin position="111"/>
        <end position="113"/>
    </location>
    <ligand>
        <name>FMN</name>
        <dbReference type="ChEBI" id="CHEBI:58210"/>
    </ligand>
</feature>
<evidence type="ECO:0000256" key="7">
    <source>
        <dbReference type="PIRSR" id="PIRSR000138-2"/>
    </source>
</evidence>
<dbReference type="AlphaFoldDB" id="A1VQD5"/>
<feature type="binding site" evidence="7">
    <location>
        <position position="140"/>
    </location>
    <ligand>
        <name>FMN</name>
        <dbReference type="ChEBI" id="CHEBI:58210"/>
    </ligand>
</feature>
<feature type="domain" description="FMN hydroxy acid dehydrogenase" evidence="8">
    <location>
        <begin position="32"/>
        <end position="396"/>
    </location>
</feature>
<dbReference type="Gene3D" id="3.20.20.70">
    <property type="entry name" value="Aldolase class I"/>
    <property type="match status" value="1"/>
</dbReference>
<name>A1VQD5_POLNA</name>
<feature type="binding site" evidence="7">
    <location>
        <position position="290"/>
    </location>
    <ligand>
        <name>FMN</name>
        <dbReference type="ChEBI" id="CHEBI:58210"/>
    </ligand>
</feature>
<feature type="binding site" evidence="7">
    <location>
        <begin position="323"/>
        <end position="327"/>
    </location>
    <ligand>
        <name>FMN</name>
        <dbReference type="ChEBI" id="CHEBI:58210"/>
    </ligand>
</feature>
<feature type="binding site" evidence="7">
    <location>
        <position position="292"/>
    </location>
    <ligand>
        <name>glyoxylate</name>
        <dbReference type="ChEBI" id="CHEBI:36655"/>
    </ligand>
</feature>
<evidence type="ECO:0000256" key="3">
    <source>
        <dbReference type="ARBA" id="ARBA00022643"/>
    </source>
</evidence>
<protein>
    <submittedName>
        <fullName evidence="9">FMN-dependent alpha-hydroxy acid dehydrogenase</fullName>
    </submittedName>
</protein>
<evidence type="ECO:0000313" key="9">
    <source>
        <dbReference type="EMBL" id="ABM37863.1"/>
    </source>
</evidence>